<evidence type="ECO:0000313" key="3">
    <source>
        <dbReference type="Proteomes" id="UP000765509"/>
    </source>
</evidence>
<accession>A0A9Q3JBN4</accession>
<protein>
    <submittedName>
        <fullName evidence="2">Uncharacterized protein</fullName>
    </submittedName>
</protein>
<name>A0A9Q3JBN4_9BASI</name>
<comment type="caution">
    <text evidence="2">The sequence shown here is derived from an EMBL/GenBank/DDBJ whole genome shotgun (WGS) entry which is preliminary data.</text>
</comment>
<dbReference type="AlphaFoldDB" id="A0A9Q3JBN4"/>
<dbReference type="EMBL" id="AVOT02068006">
    <property type="protein sequence ID" value="MBW0559377.1"/>
    <property type="molecule type" value="Genomic_DNA"/>
</dbReference>
<evidence type="ECO:0000256" key="1">
    <source>
        <dbReference type="SAM" id="MobiDB-lite"/>
    </source>
</evidence>
<reference evidence="2" key="1">
    <citation type="submission" date="2021-03" db="EMBL/GenBank/DDBJ databases">
        <title>Draft genome sequence of rust myrtle Austropuccinia psidii MF-1, a brazilian biotype.</title>
        <authorList>
            <person name="Quecine M.C."/>
            <person name="Pachon D.M.R."/>
            <person name="Bonatelli M.L."/>
            <person name="Correr F.H."/>
            <person name="Franceschini L.M."/>
            <person name="Leite T.F."/>
            <person name="Margarido G.R.A."/>
            <person name="Almeida C.A."/>
            <person name="Ferrarezi J.A."/>
            <person name="Labate C.A."/>
        </authorList>
    </citation>
    <scope>NUCLEOTIDE SEQUENCE</scope>
    <source>
        <strain evidence="2">MF-1</strain>
    </source>
</reference>
<proteinExistence type="predicted"/>
<dbReference type="Proteomes" id="UP000765509">
    <property type="component" value="Unassembled WGS sequence"/>
</dbReference>
<sequence>MELLGPFWLKGAKGQFIRSQTTGGPTRASFGPKSQPTQNVQNHLRTKIGQGSPVGHCSAHGLWQPPEATSSAPIKDYPQVQGKMFPSSMHLVLKDPGVVCIWYNIPLCTIFPQKSNVDILRTKSCDSKSSPQSITNLKENFSAIQSGTSLAATRRPFKDPNPLALQGLGCQFSSGLF</sequence>
<feature type="region of interest" description="Disordered" evidence="1">
    <location>
        <begin position="18"/>
        <end position="38"/>
    </location>
</feature>
<gene>
    <name evidence="2" type="ORF">O181_099092</name>
</gene>
<organism evidence="2 3">
    <name type="scientific">Austropuccinia psidii MF-1</name>
    <dbReference type="NCBI Taxonomy" id="1389203"/>
    <lineage>
        <taxon>Eukaryota</taxon>
        <taxon>Fungi</taxon>
        <taxon>Dikarya</taxon>
        <taxon>Basidiomycota</taxon>
        <taxon>Pucciniomycotina</taxon>
        <taxon>Pucciniomycetes</taxon>
        <taxon>Pucciniales</taxon>
        <taxon>Sphaerophragmiaceae</taxon>
        <taxon>Austropuccinia</taxon>
    </lineage>
</organism>
<keyword evidence="3" id="KW-1185">Reference proteome</keyword>
<evidence type="ECO:0000313" key="2">
    <source>
        <dbReference type="EMBL" id="MBW0559377.1"/>
    </source>
</evidence>